<reference evidence="2 3" key="1">
    <citation type="submission" date="2019-09" db="EMBL/GenBank/DDBJ databases">
        <title>The hologenome of the rock-dwelling lichen Lasallia pustulata.</title>
        <authorList>
            <person name="Greshake Tzovaras B."/>
            <person name="Segers F."/>
            <person name="Bicker A."/>
            <person name="Dal Grande F."/>
            <person name="Otte J."/>
            <person name="Hankeln T."/>
            <person name="Schmitt I."/>
            <person name="Ebersberger I."/>
        </authorList>
    </citation>
    <scope>NUCLEOTIDE SEQUENCE [LARGE SCALE GENOMIC DNA]</scope>
    <source>
        <strain evidence="2">A1-1</strain>
    </source>
</reference>
<dbReference type="EMBL" id="VXIT01000002">
    <property type="protein sequence ID" value="KAA6415204.1"/>
    <property type="molecule type" value="Genomic_DNA"/>
</dbReference>
<feature type="region of interest" description="Disordered" evidence="1">
    <location>
        <begin position="108"/>
        <end position="128"/>
    </location>
</feature>
<dbReference type="Proteomes" id="UP000324767">
    <property type="component" value="Unassembled WGS sequence"/>
</dbReference>
<evidence type="ECO:0000313" key="3">
    <source>
        <dbReference type="Proteomes" id="UP000324767"/>
    </source>
</evidence>
<evidence type="ECO:0000256" key="1">
    <source>
        <dbReference type="SAM" id="MobiDB-lite"/>
    </source>
</evidence>
<proteinExistence type="predicted"/>
<comment type="caution">
    <text evidence="2">The sequence shown here is derived from an EMBL/GenBank/DDBJ whole genome shotgun (WGS) entry which is preliminary data.</text>
</comment>
<dbReference type="AlphaFoldDB" id="A0A5M8Q2I2"/>
<organism evidence="2 3">
    <name type="scientific">Lasallia pustulata</name>
    <dbReference type="NCBI Taxonomy" id="136370"/>
    <lineage>
        <taxon>Eukaryota</taxon>
        <taxon>Fungi</taxon>
        <taxon>Dikarya</taxon>
        <taxon>Ascomycota</taxon>
        <taxon>Pezizomycotina</taxon>
        <taxon>Lecanoromycetes</taxon>
        <taxon>OSLEUM clade</taxon>
        <taxon>Umbilicariomycetidae</taxon>
        <taxon>Umbilicariales</taxon>
        <taxon>Umbilicariaceae</taxon>
        <taxon>Lasallia</taxon>
    </lineage>
</organism>
<evidence type="ECO:0000313" key="2">
    <source>
        <dbReference type="EMBL" id="KAA6415204.1"/>
    </source>
</evidence>
<gene>
    <name evidence="2" type="ORF">FRX48_01957</name>
</gene>
<protein>
    <submittedName>
        <fullName evidence="2">Uncharacterized protein</fullName>
    </submittedName>
</protein>
<sequence>MAALTVNGNSTPQQVRAFLESITSGPRTLLFMLSPEKYAALDCMETEEEDVDMLTIEASSTTYQVADEPLIAKVRHGEGLMSEDASDVAKLAQGYTSARSKWYMETTSLPALQAEQDEETSQKTGYEK</sequence>
<name>A0A5M8Q2I2_9LECA</name>
<accession>A0A5M8Q2I2</accession>